<dbReference type="Proteomes" id="UP001159427">
    <property type="component" value="Unassembled WGS sequence"/>
</dbReference>
<dbReference type="PROSITE" id="PS50174">
    <property type="entry name" value="G_PATCH"/>
    <property type="match status" value="1"/>
</dbReference>
<gene>
    <name evidence="6" type="ORF">PEVE_00040713</name>
</gene>
<comment type="similarity">
    <text evidence="1">Belongs to the GPATCH11 family.</text>
</comment>
<evidence type="ECO:0000256" key="1">
    <source>
        <dbReference type="ARBA" id="ARBA00007140"/>
    </source>
</evidence>
<sequence>MADEDEEDYMSDKFLLGEAQNAPGLVPDKIAKKYKKESKHNELNERNKIKPMRIRESEHREQGLASALDSSNKGFAMLQKMGFKHGMGLGKDGTGRAEPIPLSIKADRGGLGHDMLLKRQREVKEVLKHEVAKKRMKIEENQRHSFRQHMSGKFAERQTASDLYKSQKACEQLDRSKDLPCVVKWFWPETKPDNEESEEEKEKDGTEDADDDDDDEEDEPEPAEKLVHLTMYLRRTHQYCIWCGTKFDDDQDIADNCPGDTAQDHE</sequence>
<evidence type="ECO:0000256" key="2">
    <source>
        <dbReference type="ARBA" id="ARBA00021978"/>
    </source>
</evidence>
<comment type="caution">
    <text evidence="6">The sequence shown here is derived from an EMBL/GenBank/DDBJ whole genome shotgun (WGS) entry which is preliminary data.</text>
</comment>
<accession>A0ABN8N624</accession>
<feature type="compositionally biased region" description="Basic and acidic residues" evidence="4">
    <location>
        <begin position="39"/>
        <end position="62"/>
    </location>
</feature>
<organism evidence="6 7">
    <name type="scientific">Porites evermanni</name>
    <dbReference type="NCBI Taxonomy" id="104178"/>
    <lineage>
        <taxon>Eukaryota</taxon>
        <taxon>Metazoa</taxon>
        <taxon>Cnidaria</taxon>
        <taxon>Anthozoa</taxon>
        <taxon>Hexacorallia</taxon>
        <taxon>Scleractinia</taxon>
        <taxon>Fungiina</taxon>
        <taxon>Poritidae</taxon>
        <taxon>Porites</taxon>
    </lineage>
</organism>
<dbReference type="PANTHER" id="PTHR21032">
    <property type="entry name" value="G PATCH DOMAIN-CONTAINING PROTEIN 11"/>
    <property type="match status" value="1"/>
</dbReference>
<feature type="region of interest" description="Disordered" evidence="4">
    <location>
        <begin position="188"/>
        <end position="226"/>
    </location>
</feature>
<dbReference type="PANTHER" id="PTHR21032:SF0">
    <property type="entry name" value="G PATCH DOMAIN-CONTAINING PROTEIN 11"/>
    <property type="match status" value="1"/>
</dbReference>
<proteinExistence type="inferred from homology"/>
<dbReference type="InterPro" id="IPR000467">
    <property type="entry name" value="G_patch_dom"/>
</dbReference>
<dbReference type="SMART" id="SM00443">
    <property type="entry name" value="G_patch"/>
    <property type="match status" value="1"/>
</dbReference>
<feature type="compositionally biased region" description="Acidic residues" evidence="4">
    <location>
        <begin position="207"/>
        <end position="221"/>
    </location>
</feature>
<evidence type="ECO:0000256" key="4">
    <source>
        <dbReference type="SAM" id="MobiDB-lite"/>
    </source>
</evidence>
<protein>
    <recommendedName>
        <fullName evidence="2">G patch domain-containing protein 11</fullName>
    </recommendedName>
    <alternativeName>
        <fullName evidence="3">Coiled-coil domain-containing protein 75</fullName>
    </alternativeName>
</protein>
<dbReference type="SMART" id="SM01173">
    <property type="entry name" value="DUF4187"/>
    <property type="match status" value="1"/>
</dbReference>
<evidence type="ECO:0000313" key="6">
    <source>
        <dbReference type="EMBL" id="CAH3043810.1"/>
    </source>
</evidence>
<evidence type="ECO:0000256" key="3">
    <source>
        <dbReference type="ARBA" id="ARBA00030688"/>
    </source>
</evidence>
<dbReference type="EMBL" id="CALNXI010000751">
    <property type="protein sequence ID" value="CAH3043810.1"/>
    <property type="molecule type" value="Genomic_DNA"/>
</dbReference>
<evidence type="ECO:0000313" key="7">
    <source>
        <dbReference type="Proteomes" id="UP001159427"/>
    </source>
</evidence>
<dbReference type="Pfam" id="PF13821">
    <property type="entry name" value="DUF4187"/>
    <property type="match status" value="1"/>
</dbReference>
<dbReference type="Pfam" id="PF01585">
    <property type="entry name" value="G-patch"/>
    <property type="match status" value="1"/>
</dbReference>
<feature type="domain" description="G-patch" evidence="5">
    <location>
        <begin position="70"/>
        <end position="116"/>
    </location>
</feature>
<name>A0ABN8N624_9CNID</name>
<dbReference type="InterPro" id="IPR025239">
    <property type="entry name" value="DUF4187"/>
</dbReference>
<feature type="region of interest" description="Disordered" evidence="4">
    <location>
        <begin position="34"/>
        <end position="70"/>
    </location>
</feature>
<keyword evidence="7" id="KW-1185">Reference proteome</keyword>
<reference evidence="6 7" key="1">
    <citation type="submission" date="2022-05" db="EMBL/GenBank/DDBJ databases">
        <authorList>
            <consortium name="Genoscope - CEA"/>
            <person name="William W."/>
        </authorList>
    </citation>
    <scope>NUCLEOTIDE SEQUENCE [LARGE SCALE GENOMIC DNA]</scope>
</reference>
<dbReference type="InterPro" id="IPR039249">
    <property type="entry name" value="GPATCH11"/>
</dbReference>
<feature type="compositionally biased region" description="Basic and acidic residues" evidence="4">
    <location>
        <begin position="190"/>
        <end position="206"/>
    </location>
</feature>
<evidence type="ECO:0000259" key="5">
    <source>
        <dbReference type="PROSITE" id="PS50174"/>
    </source>
</evidence>